<dbReference type="STRING" id="1367422.A0A178ZQX9"/>
<dbReference type="Gene3D" id="3.90.190.10">
    <property type="entry name" value="Protein tyrosine phosphatase superfamily"/>
    <property type="match status" value="1"/>
</dbReference>
<organism evidence="1 2">
    <name type="scientific">Fonsecaea erecta</name>
    <dbReference type="NCBI Taxonomy" id="1367422"/>
    <lineage>
        <taxon>Eukaryota</taxon>
        <taxon>Fungi</taxon>
        <taxon>Dikarya</taxon>
        <taxon>Ascomycota</taxon>
        <taxon>Pezizomycotina</taxon>
        <taxon>Eurotiomycetes</taxon>
        <taxon>Chaetothyriomycetidae</taxon>
        <taxon>Chaetothyriales</taxon>
        <taxon>Herpotrichiellaceae</taxon>
        <taxon>Fonsecaea</taxon>
    </lineage>
</organism>
<dbReference type="GO" id="GO:0004721">
    <property type="term" value="F:phosphoprotein phosphatase activity"/>
    <property type="evidence" value="ECO:0007669"/>
    <property type="project" value="InterPro"/>
</dbReference>
<sequence>MTCSGQQGQQGQLSNFNTSHHTLFLPTRQKYRSPLLWAQERAVGAISMESSTAHRFDNLLNFRDVGAHINNILGVSALRPGLLFRSARPDDASVADRDALVNKYKIKTIIDLRSKTEHINAAKKRSAAAVAVQPAVIPSSGNSVSNPVQIPGIRYALINLNGKGFERHLIWQLKYTSLAKLVFLMALGYRTEGISVLGKELMLPRGLIGLGIDTLDHSQPEIKQVFDVLADETAWPVMVNCTQGKDRTGMIILLVLLLCSVDVDAVSQDYVKSEPELEPEKEERMKEIESIGLNESFAKCPPDFCRKIVQHLETTYGGLSPYLARVGVDAEQSERVRSVLKVSS</sequence>
<name>A0A178ZQX9_9EURO</name>
<dbReference type="SUPFAM" id="SSF52799">
    <property type="entry name" value="(Phosphotyrosine protein) phosphatases II"/>
    <property type="match status" value="1"/>
</dbReference>
<dbReference type="Proteomes" id="UP000078343">
    <property type="component" value="Unassembled WGS sequence"/>
</dbReference>
<dbReference type="PANTHER" id="PTHR31126:SF10">
    <property type="entry name" value="PROTEIN PHOSPHATASE, PUTATIVE (AFU_ORTHOLOGUE AFUA_6G06650)-RELATED"/>
    <property type="match status" value="1"/>
</dbReference>
<dbReference type="Pfam" id="PF13350">
    <property type="entry name" value="Y_phosphatase3"/>
    <property type="match status" value="1"/>
</dbReference>
<proteinExistence type="predicted"/>
<dbReference type="RefSeq" id="XP_018695577.1">
    <property type="nucleotide sequence ID" value="XM_018835927.1"/>
</dbReference>
<evidence type="ECO:0000313" key="1">
    <source>
        <dbReference type="EMBL" id="OAP62210.1"/>
    </source>
</evidence>
<protein>
    <recommendedName>
        <fullName evidence="3">Tyrosine specific protein phosphatases domain-containing protein</fullName>
    </recommendedName>
</protein>
<evidence type="ECO:0000313" key="2">
    <source>
        <dbReference type="Proteomes" id="UP000078343"/>
    </source>
</evidence>
<evidence type="ECO:0008006" key="3">
    <source>
        <dbReference type="Google" id="ProtNLM"/>
    </source>
</evidence>
<dbReference type="AlphaFoldDB" id="A0A178ZQX9"/>
<accession>A0A178ZQX9</accession>
<gene>
    <name evidence="1" type="ORF">AYL99_04413</name>
</gene>
<dbReference type="InterPro" id="IPR026893">
    <property type="entry name" value="Tyr/Ser_Pase_IphP-type"/>
</dbReference>
<keyword evidence="2" id="KW-1185">Reference proteome</keyword>
<comment type="caution">
    <text evidence="1">The sequence shown here is derived from an EMBL/GenBank/DDBJ whole genome shotgun (WGS) entry which is preliminary data.</text>
</comment>
<dbReference type="GeneID" id="30008582"/>
<dbReference type="OrthoDB" id="9988524at2759"/>
<dbReference type="EMBL" id="LVYI01000003">
    <property type="protein sequence ID" value="OAP62210.1"/>
    <property type="molecule type" value="Genomic_DNA"/>
</dbReference>
<dbReference type="InterPro" id="IPR029021">
    <property type="entry name" value="Prot-tyrosine_phosphatase-like"/>
</dbReference>
<reference evidence="1 2" key="1">
    <citation type="submission" date="2016-04" db="EMBL/GenBank/DDBJ databases">
        <title>Draft genome of Fonsecaea erecta CBS 125763.</title>
        <authorList>
            <person name="Weiss V.A."/>
            <person name="Vicente V.A."/>
            <person name="Raittz R.T."/>
            <person name="Moreno L.F."/>
            <person name="De Souza E.M."/>
            <person name="Pedrosa F.O."/>
            <person name="Steffens M.B."/>
            <person name="Faoro H."/>
            <person name="Tadra-Sfeir M.Z."/>
            <person name="Najafzadeh M.J."/>
            <person name="Felipe M.S."/>
            <person name="Teixeira M."/>
            <person name="Sun J."/>
            <person name="Xi L."/>
            <person name="Gomes R."/>
            <person name="De Azevedo C.M."/>
            <person name="Salgado C.G."/>
            <person name="Da Silva M.B."/>
            <person name="Nascimento M.F."/>
            <person name="Queiroz-Telles F."/>
            <person name="Attili D.S."/>
            <person name="Gorbushina A."/>
        </authorList>
    </citation>
    <scope>NUCLEOTIDE SEQUENCE [LARGE SCALE GENOMIC DNA]</scope>
    <source>
        <strain evidence="1 2">CBS 125763</strain>
    </source>
</reference>
<dbReference type="PANTHER" id="PTHR31126">
    <property type="entry name" value="TYROSINE-PROTEIN PHOSPHATASE"/>
    <property type="match status" value="1"/>
</dbReference>